<dbReference type="EMBL" id="LAZR01012172">
    <property type="protein sequence ID" value="KKM28189.1"/>
    <property type="molecule type" value="Genomic_DNA"/>
</dbReference>
<protein>
    <submittedName>
        <fullName evidence="1">Uncharacterized protein</fullName>
    </submittedName>
</protein>
<accession>A0A0F9J6Z3</accession>
<gene>
    <name evidence="1" type="ORF">LCGC14_1567180</name>
</gene>
<evidence type="ECO:0000313" key="1">
    <source>
        <dbReference type="EMBL" id="KKM28189.1"/>
    </source>
</evidence>
<comment type="caution">
    <text evidence="1">The sequence shown here is derived from an EMBL/GenBank/DDBJ whole genome shotgun (WGS) entry which is preliminary data.</text>
</comment>
<dbReference type="AlphaFoldDB" id="A0A0F9J6Z3"/>
<reference evidence="1" key="1">
    <citation type="journal article" date="2015" name="Nature">
        <title>Complex archaea that bridge the gap between prokaryotes and eukaryotes.</title>
        <authorList>
            <person name="Spang A."/>
            <person name="Saw J.H."/>
            <person name="Jorgensen S.L."/>
            <person name="Zaremba-Niedzwiedzka K."/>
            <person name="Martijn J."/>
            <person name="Lind A.E."/>
            <person name="van Eijk R."/>
            <person name="Schleper C."/>
            <person name="Guy L."/>
            <person name="Ettema T.J."/>
        </authorList>
    </citation>
    <scope>NUCLEOTIDE SEQUENCE</scope>
</reference>
<organism evidence="1">
    <name type="scientific">marine sediment metagenome</name>
    <dbReference type="NCBI Taxonomy" id="412755"/>
    <lineage>
        <taxon>unclassified sequences</taxon>
        <taxon>metagenomes</taxon>
        <taxon>ecological metagenomes</taxon>
    </lineage>
</organism>
<sequence length="89" mass="10519">MKPGECLRVSRFVFTEAFAFGWPSIYETPIQAFLSSMMGSMWGVWRAEQDHETGDVIISRHEESEKIYYVDPDREHLFKRTEDGTLERR</sequence>
<name>A0A0F9J6Z3_9ZZZZ</name>
<proteinExistence type="predicted"/>